<feature type="domain" description="HMG box" evidence="3">
    <location>
        <begin position="347"/>
        <end position="415"/>
    </location>
</feature>
<accession>A0A2Z4MTA2</accession>
<sequence>MEGSFRDDGPPVDLFDGVRNAGLLFLDLGCEALASLSAANDLHGIDRSRIFAYDGVHAAILVTEGRRRIFCQQVSCGLYDLGVSINSRSDWRDALSATVTSLIMGSTESIAGGAPCGLNSRSEWFSSPAWSSVVHMAPSRVAVHQRCADEATEGLSVHYFRTMVEDRHLGLSSIHDRQDNVQDAFVIFGTHSRHPVRFRQHTGALGHGRSRYSKPQTRVAYESATAPKRHKKDPNRPRGYISAFNFFVKDKRPTYVQSRPNAQGHSLEHNNEINKMLGKVWKTATEQEKKTYEEKATADKVRYLKEMSAYRPPEGYERIAPRINVPKGFSTVSWDPDVIAGTTAQPCRRPWPAYTHFAHQEKIGVLSSRSNRAKTLMSKAFGQRWHGMPYEETELYKELEGADKERYEKEACAQDTAASLS</sequence>
<dbReference type="InterPro" id="IPR050342">
    <property type="entry name" value="HMGB"/>
</dbReference>
<dbReference type="SUPFAM" id="SSF47095">
    <property type="entry name" value="HMG-box"/>
    <property type="match status" value="2"/>
</dbReference>
<evidence type="ECO:0000313" key="4">
    <source>
        <dbReference type="EMBL" id="AWX59730.1"/>
    </source>
</evidence>
<dbReference type="InterPro" id="IPR009071">
    <property type="entry name" value="HMG_box_dom"/>
</dbReference>
<reference evidence="4" key="1">
    <citation type="submission" date="2018-03" db="EMBL/GenBank/DDBJ databases">
        <title>Characterization and expression profiles of the HMG-box-containing gene SjHMG: a candidate male sex-determination gene in Saccharina japonica.</title>
        <authorList>
            <person name="Zhang L."/>
        </authorList>
    </citation>
    <scope>NUCLEOTIDE SEQUENCE</scope>
</reference>
<proteinExistence type="evidence at transcript level"/>
<dbReference type="GO" id="GO:0003677">
    <property type="term" value="F:DNA binding"/>
    <property type="evidence" value="ECO:0007669"/>
    <property type="project" value="UniProtKB-UniRule"/>
</dbReference>
<evidence type="ECO:0000256" key="2">
    <source>
        <dbReference type="PROSITE-ProRule" id="PRU00267"/>
    </source>
</evidence>
<keyword evidence="1 2" id="KW-0238">DNA-binding</keyword>
<evidence type="ECO:0000259" key="3">
    <source>
        <dbReference type="PROSITE" id="PS50118"/>
    </source>
</evidence>
<protein>
    <submittedName>
        <fullName evidence="4">HMG-box containing protein isoform 1</fullName>
    </submittedName>
</protein>
<dbReference type="EMBL" id="MH029876">
    <property type="protein sequence ID" value="AWX59730.1"/>
    <property type="molecule type" value="mRNA"/>
</dbReference>
<dbReference type="Pfam" id="PF00505">
    <property type="entry name" value="HMG_box"/>
    <property type="match status" value="1"/>
</dbReference>
<feature type="DNA-binding region" description="HMG box" evidence="2">
    <location>
        <begin position="347"/>
        <end position="415"/>
    </location>
</feature>
<dbReference type="GO" id="GO:0005634">
    <property type="term" value="C:nucleus"/>
    <property type="evidence" value="ECO:0007669"/>
    <property type="project" value="UniProtKB-UniRule"/>
</dbReference>
<organism evidence="4">
    <name type="scientific">Saccharina japonica</name>
    <name type="common">Sweet kelp</name>
    <name type="synonym">Laminaria japonica</name>
    <dbReference type="NCBI Taxonomy" id="88149"/>
    <lineage>
        <taxon>Eukaryota</taxon>
        <taxon>Sar</taxon>
        <taxon>Stramenopiles</taxon>
        <taxon>Ochrophyta</taxon>
        <taxon>PX clade</taxon>
        <taxon>Phaeophyceae</taxon>
        <taxon>Laminariales</taxon>
        <taxon>Laminariaceae</taxon>
        <taxon>Saccharina</taxon>
    </lineage>
</organism>
<dbReference type="Gene3D" id="1.10.30.10">
    <property type="entry name" value="High mobility group box domain"/>
    <property type="match status" value="2"/>
</dbReference>
<dbReference type="PROSITE" id="PS50118">
    <property type="entry name" value="HMG_BOX_2"/>
    <property type="match status" value="2"/>
</dbReference>
<feature type="DNA-binding region" description="HMG box" evidence="2">
    <location>
        <begin position="237"/>
        <end position="311"/>
    </location>
</feature>
<dbReference type="PANTHER" id="PTHR48112">
    <property type="entry name" value="HIGH MOBILITY GROUP PROTEIN DSP1"/>
    <property type="match status" value="1"/>
</dbReference>
<dbReference type="SMR" id="A0A2Z4MTA2"/>
<dbReference type="SMART" id="SM00398">
    <property type="entry name" value="HMG"/>
    <property type="match status" value="1"/>
</dbReference>
<dbReference type="AlphaFoldDB" id="A0A2Z4MTA2"/>
<dbReference type="PANTHER" id="PTHR48112:SF22">
    <property type="entry name" value="MITOCHONDRIAL TRANSCRIPTION FACTOR A, ISOFORM B"/>
    <property type="match status" value="1"/>
</dbReference>
<evidence type="ECO:0000256" key="1">
    <source>
        <dbReference type="ARBA" id="ARBA00023125"/>
    </source>
</evidence>
<dbReference type="InterPro" id="IPR036910">
    <property type="entry name" value="HMG_box_dom_sf"/>
</dbReference>
<name>A0A2Z4MTA2_SACJA</name>
<feature type="domain" description="HMG box" evidence="3">
    <location>
        <begin position="237"/>
        <end position="311"/>
    </location>
</feature>
<keyword evidence="2" id="KW-0539">Nucleus</keyword>